<dbReference type="HOGENOM" id="CLU_1981032_0_0_1"/>
<organism evidence="1 2">
    <name type="scientific">Ajellomyces capsulatus (strain H143)</name>
    <name type="common">Darling's disease fungus</name>
    <name type="synonym">Histoplasma capsulatum</name>
    <dbReference type="NCBI Taxonomy" id="544712"/>
    <lineage>
        <taxon>Eukaryota</taxon>
        <taxon>Fungi</taxon>
        <taxon>Dikarya</taxon>
        <taxon>Ascomycota</taxon>
        <taxon>Pezizomycotina</taxon>
        <taxon>Eurotiomycetes</taxon>
        <taxon>Eurotiomycetidae</taxon>
        <taxon>Onygenales</taxon>
        <taxon>Ajellomycetaceae</taxon>
        <taxon>Histoplasma</taxon>
    </lineage>
</organism>
<accession>C6HEU4</accession>
<dbReference type="EMBL" id="GG692424">
    <property type="protein sequence ID" value="EER41315.1"/>
    <property type="molecule type" value="Genomic_DNA"/>
</dbReference>
<name>C6HEU4_AJECH</name>
<reference evidence="2" key="1">
    <citation type="submission" date="2009-05" db="EMBL/GenBank/DDBJ databases">
        <title>The genome sequence of Ajellomyces capsulatus strain H143.</title>
        <authorList>
            <person name="Champion M."/>
            <person name="Cuomo C.A."/>
            <person name="Ma L.-J."/>
            <person name="Henn M.R."/>
            <person name="Sil A."/>
            <person name="Goldman B."/>
            <person name="Young S.K."/>
            <person name="Kodira C.D."/>
            <person name="Zeng Q."/>
            <person name="Koehrsen M."/>
            <person name="Alvarado L."/>
            <person name="Berlin A.M."/>
            <person name="Borenstein D."/>
            <person name="Chen Z."/>
            <person name="Engels R."/>
            <person name="Freedman E."/>
            <person name="Gellesch M."/>
            <person name="Goldberg J."/>
            <person name="Griggs A."/>
            <person name="Gujja S."/>
            <person name="Heiman D.I."/>
            <person name="Hepburn T.A."/>
            <person name="Howarth C."/>
            <person name="Jen D."/>
            <person name="Larson L."/>
            <person name="Lewis B."/>
            <person name="Mehta T."/>
            <person name="Park D."/>
            <person name="Pearson M."/>
            <person name="Roberts A."/>
            <person name="Saif S."/>
            <person name="Shea T.D."/>
            <person name="Shenoy N."/>
            <person name="Sisk P."/>
            <person name="Stolte C."/>
            <person name="Sykes S."/>
            <person name="Walk T."/>
            <person name="White J."/>
            <person name="Yandava C."/>
            <person name="Klein B."/>
            <person name="McEwen J.G."/>
            <person name="Puccia R."/>
            <person name="Goldman G.H."/>
            <person name="Felipe M.S."/>
            <person name="Nino-Vega G."/>
            <person name="San-Blas G."/>
            <person name="Taylor J.W."/>
            <person name="Mendoza L."/>
            <person name="Galagan J.E."/>
            <person name="Nusbaum C."/>
            <person name="Birren B.W."/>
        </authorList>
    </citation>
    <scope>NUCLEOTIDE SEQUENCE [LARGE SCALE GENOMIC DNA]</scope>
    <source>
        <strain evidence="2">H143</strain>
    </source>
</reference>
<dbReference type="AlphaFoldDB" id="C6HEU4"/>
<dbReference type="VEuPathDB" id="FungiDB:HCDG_04961"/>
<evidence type="ECO:0000313" key="2">
    <source>
        <dbReference type="Proteomes" id="UP000002624"/>
    </source>
</evidence>
<dbReference type="Proteomes" id="UP000002624">
    <property type="component" value="Unassembled WGS sequence"/>
</dbReference>
<sequence>MPFRVSSITPTVLIEPVESCASNEGANKNKVVIEALSPGPFLPISRVASIATSGHGCQVKDCVVGIFNSWSLKIGMERASINSKRNRLLDIAPVLVLAEARLLLGPRDRELHPPPIHSGPKPLRLI</sequence>
<dbReference type="OMA" id="IEPVESC"/>
<protein>
    <submittedName>
        <fullName evidence="1">Uncharacterized protein</fullName>
    </submittedName>
</protein>
<gene>
    <name evidence="1" type="ORF">HCDG_04961</name>
</gene>
<proteinExistence type="predicted"/>
<evidence type="ECO:0000313" key="1">
    <source>
        <dbReference type="EMBL" id="EER41315.1"/>
    </source>
</evidence>